<organism evidence="4 5">
    <name type="scientific">Thiohalorhabdus methylotrophus</name>
    <dbReference type="NCBI Taxonomy" id="3242694"/>
    <lineage>
        <taxon>Bacteria</taxon>
        <taxon>Pseudomonadati</taxon>
        <taxon>Pseudomonadota</taxon>
        <taxon>Gammaproteobacteria</taxon>
        <taxon>Thiohalorhabdales</taxon>
        <taxon>Thiohalorhabdaceae</taxon>
        <taxon>Thiohalorhabdus</taxon>
    </lineage>
</organism>
<dbReference type="Gene3D" id="3.40.50.720">
    <property type="entry name" value="NAD(P)-binding Rossmann-like Domain"/>
    <property type="match status" value="1"/>
</dbReference>
<dbReference type="Pfam" id="PF02800">
    <property type="entry name" value="Gp_dh_C"/>
    <property type="match status" value="1"/>
</dbReference>
<evidence type="ECO:0000259" key="3">
    <source>
        <dbReference type="SMART" id="SM00846"/>
    </source>
</evidence>
<dbReference type="GO" id="GO:0016491">
    <property type="term" value="F:oxidoreductase activity"/>
    <property type="evidence" value="ECO:0007669"/>
    <property type="project" value="UniProtKB-KW"/>
</dbReference>
<proteinExistence type="inferred from homology"/>
<dbReference type="PIRSF" id="PIRSF000149">
    <property type="entry name" value="GAP_DH"/>
    <property type="match status" value="1"/>
</dbReference>
<dbReference type="InterPro" id="IPR020828">
    <property type="entry name" value="GlycerAld_3-P_DH_NAD(P)-bd"/>
</dbReference>
<dbReference type="Proteomes" id="UP001575181">
    <property type="component" value="Unassembled WGS sequence"/>
</dbReference>
<protein>
    <submittedName>
        <fullName evidence="4">Type I glyceraldehyde-3-phosphate dehydrogenase</fullName>
        <ecNumber evidence="4">1.2.1.-</ecNumber>
    </submittedName>
</protein>
<dbReference type="Gene3D" id="3.30.360.10">
    <property type="entry name" value="Dihydrodipicolinate Reductase, domain 2"/>
    <property type="match status" value="1"/>
</dbReference>
<evidence type="ECO:0000256" key="2">
    <source>
        <dbReference type="RuleBase" id="RU000397"/>
    </source>
</evidence>
<dbReference type="RefSeq" id="WP_373654782.1">
    <property type="nucleotide sequence ID" value="NZ_JBGUAW010000002.1"/>
</dbReference>
<dbReference type="EC" id="1.2.1.-" evidence="4"/>
<keyword evidence="5" id="KW-1185">Reference proteome</keyword>
<dbReference type="PROSITE" id="PS00071">
    <property type="entry name" value="GAPDH"/>
    <property type="match status" value="1"/>
</dbReference>
<evidence type="ECO:0000313" key="5">
    <source>
        <dbReference type="Proteomes" id="UP001575181"/>
    </source>
</evidence>
<dbReference type="PRINTS" id="PR00078">
    <property type="entry name" value="G3PDHDRGNASE"/>
</dbReference>
<dbReference type="CDD" id="cd18126">
    <property type="entry name" value="GAPDH_I_C"/>
    <property type="match status" value="1"/>
</dbReference>
<evidence type="ECO:0000256" key="1">
    <source>
        <dbReference type="ARBA" id="ARBA00023002"/>
    </source>
</evidence>
<feature type="domain" description="Glyceraldehyde 3-phosphate dehydrogenase NAD(P) binding" evidence="3">
    <location>
        <begin position="2"/>
        <end position="148"/>
    </location>
</feature>
<name>A0ABV4TRN8_9GAMM</name>
<dbReference type="SUPFAM" id="SSF51735">
    <property type="entry name" value="NAD(P)-binding Rossmann-fold domains"/>
    <property type="match status" value="1"/>
</dbReference>
<comment type="caution">
    <text evidence="4">The sequence shown here is derived from an EMBL/GenBank/DDBJ whole genome shotgun (WGS) entry which is preliminary data.</text>
</comment>
<dbReference type="InterPro" id="IPR020829">
    <property type="entry name" value="GlycerAld_3-P_DH_cat"/>
</dbReference>
<dbReference type="PANTHER" id="PTHR43148">
    <property type="entry name" value="GLYCERALDEHYDE-3-PHOSPHATE DEHYDROGENASE 2"/>
    <property type="match status" value="1"/>
</dbReference>
<dbReference type="InterPro" id="IPR036291">
    <property type="entry name" value="NAD(P)-bd_dom_sf"/>
</dbReference>
<dbReference type="InterPro" id="IPR020831">
    <property type="entry name" value="GlycerAld/Erythrose_P_DH"/>
</dbReference>
<comment type="similarity">
    <text evidence="2">Belongs to the glyceraldehyde-3-phosphate dehydrogenase family.</text>
</comment>
<accession>A0ABV4TRN8</accession>
<evidence type="ECO:0000313" key="4">
    <source>
        <dbReference type="EMBL" id="MFA9460004.1"/>
    </source>
</evidence>
<keyword evidence="1 4" id="KW-0560">Oxidoreductase</keyword>
<dbReference type="CDD" id="cd05214">
    <property type="entry name" value="GAPDH_I_N"/>
    <property type="match status" value="1"/>
</dbReference>
<gene>
    <name evidence="4" type="ORF">ACERLL_04125</name>
</gene>
<dbReference type="EMBL" id="JBGUAW010000002">
    <property type="protein sequence ID" value="MFA9460004.1"/>
    <property type="molecule type" value="Genomic_DNA"/>
</dbReference>
<dbReference type="SUPFAM" id="SSF55347">
    <property type="entry name" value="Glyceraldehyde-3-phosphate dehydrogenase-like, C-terminal domain"/>
    <property type="match status" value="1"/>
</dbReference>
<reference evidence="4 5" key="1">
    <citation type="submission" date="2024-08" db="EMBL/GenBank/DDBJ databases">
        <title>Whole-genome sequencing of halo(alkali)philic microorganisms from hypersaline lakes.</title>
        <authorList>
            <person name="Sorokin D.Y."/>
            <person name="Merkel A.Y."/>
            <person name="Messina E."/>
            <person name="Yakimov M."/>
        </authorList>
    </citation>
    <scope>NUCLEOTIDE SEQUENCE [LARGE SCALE GENOMIC DNA]</scope>
    <source>
        <strain evidence="4 5">Cl-TMA</strain>
    </source>
</reference>
<dbReference type="SMART" id="SM00846">
    <property type="entry name" value="Gp_dh_N"/>
    <property type="match status" value="1"/>
</dbReference>
<dbReference type="Pfam" id="PF00044">
    <property type="entry name" value="Gp_dh_N"/>
    <property type="match status" value="1"/>
</dbReference>
<dbReference type="InterPro" id="IPR020830">
    <property type="entry name" value="GlycerAld_3-P_DH_AS"/>
</dbReference>
<sequence>MAKVAINGIGRIGGATLKQVMEEPALDLVAVNDRSGPDQLAYRLQFDSVYGRYHKVLESRGSSLVLDDHEVKVFGERDPANLPWASLGVDLAFECTGVFTDAAGLEKHAQAGAGKAILSAPSKSGGMPFVVPGVNHAGDANLFSCASCTTNCIAPVVEILSRRIGVEKAVMSTTHALTGGQSVVDGPVKKPERGRAGTLNTIPTSTGAADAITKVITELEGLFNGLALRVPVAIGSISDITLVTGRDTSVDEINGIFREEAATERYLGILGYTEQRLVSSDIVQDPRASIVELGLTEVVGGNLVKVMSWYDNEWGYAAQMVREAVRVTS</sequence>